<dbReference type="RefSeq" id="WP_345325881.1">
    <property type="nucleotide sequence ID" value="NZ_BAABGA010000060.1"/>
</dbReference>
<dbReference type="Proteomes" id="UP001500840">
    <property type="component" value="Unassembled WGS sequence"/>
</dbReference>
<protein>
    <submittedName>
        <fullName evidence="1">Methylamine utilization protein</fullName>
    </submittedName>
</protein>
<dbReference type="Gene3D" id="2.60.40.420">
    <property type="entry name" value="Cupredoxins - blue copper proteins"/>
    <property type="match status" value="1"/>
</dbReference>
<dbReference type="InterPro" id="IPR008972">
    <property type="entry name" value="Cupredoxin"/>
</dbReference>
<reference evidence="2" key="1">
    <citation type="journal article" date="2019" name="Int. J. Syst. Evol. Microbiol.">
        <title>The Global Catalogue of Microorganisms (GCM) 10K type strain sequencing project: providing services to taxonomists for standard genome sequencing and annotation.</title>
        <authorList>
            <consortium name="The Broad Institute Genomics Platform"/>
            <consortium name="The Broad Institute Genome Sequencing Center for Infectious Disease"/>
            <person name="Wu L."/>
            <person name="Ma J."/>
        </authorList>
    </citation>
    <scope>NUCLEOTIDE SEQUENCE [LARGE SCALE GENOMIC DNA]</scope>
    <source>
        <strain evidence="2">JCM 17759</strain>
    </source>
</reference>
<keyword evidence="2" id="KW-1185">Reference proteome</keyword>
<comment type="caution">
    <text evidence="1">The sequence shown here is derived from an EMBL/GenBank/DDBJ whole genome shotgun (WGS) entry which is preliminary data.</text>
</comment>
<gene>
    <name evidence="1" type="ORF">GCM10023156_46140</name>
</gene>
<proteinExistence type="predicted"/>
<sequence length="254" mass="28114">MRRILISVALMVACGGSLSGGDLTLRFQYAGELPVPEAIQVDKDVEFCGLHPLVDESLLVNPQDRGIKNVVVYLDTGRGGSEVAKIPSLERTHTLTSKHCRFDPHIVVMQAGDTLHLTNSDPVGHNANVALFRNPVSGQLIPPNGVRRMKLDLPEPAPLPVQCNIHPWMKAYVVVLEHRYVGVSDEHGKLVIRDLPEKELTFRVFAEAATKPLGTVKVNGQQQDWPRNRFRYKIHAGENDMGTVTLTADHFGRP</sequence>
<organism evidence="1 2">
    <name type="scientific">Novipirellula rosea</name>
    <dbReference type="NCBI Taxonomy" id="1031540"/>
    <lineage>
        <taxon>Bacteria</taxon>
        <taxon>Pseudomonadati</taxon>
        <taxon>Planctomycetota</taxon>
        <taxon>Planctomycetia</taxon>
        <taxon>Pirellulales</taxon>
        <taxon>Pirellulaceae</taxon>
        <taxon>Novipirellula</taxon>
    </lineage>
</organism>
<accession>A0ABP8NAH8</accession>
<evidence type="ECO:0000313" key="2">
    <source>
        <dbReference type="Proteomes" id="UP001500840"/>
    </source>
</evidence>
<name>A0ABP8NAH8_9BACT</name>
<evidence type="ECO:0000313" key="1">
    <source>
        <dbReference type="EMBL" id="GAA4462340.1"/>
    </source>
</evidence>
<dbReference type="SUPFAM" id="SSF49503">
    <property type="entry name" value="Cupredoxins"/>
    <property type="match status" value="1"/>
</dbReference>
<dbReference type="EMBL" id="BAABGA010000060">
    <property type="protein sequence ID" value="GAA4462340.1"/>
    <property type="molecule type" value="Genomic_DNA"/>
</dbReference>